<dbReference type="Pfam" id="PF00664">
    <property type="entry name" value="ABC_membrane"/>
    <property type="match status" value="1"/>
</dbReference>
<organism evidence="12 13">
    <name type="scientific">Aphanomyces astaci</name>
    <name type="common">Crayfish plague agent</name>
    <dbReference type="NCBI Taxonomy" id="112090"/>
    <lineage>
        <taxon>Eukaryota</taxon>
        <taxon>Sar</taxon>
        <taxon>Stramenopiles</taxon>
        <taxon>Oomycota</taxon>
        <taxon>Saprolegniomycetes</taxon>
        <taxon>Saprolegniales</taxon>
        <taxon>Verrucalvaceae</taxon>
        <taxon>Aphanomyces</taxon>
    </lineage>
</organism>
<dbReference type="InterPro" id="IPR036640">
    <property type="entry name" value="ABC1_TM_sf"/>
</dbReference>
<sequence>MSARRQPLPANAGLKQTPSANDSSAACLNFPARPGTPEAVRKFRKSYFAEPGTRIVHPGLIDDVKHIDATRKFGITSKNSDHVSDIMPAKVPTEHALITQQKLEALYMSSKREPLGTTYSRGHHFDPTATFGAPSEPSDVAKDVLYGIPFNETAETKALYKRSHGSCDPGEQKNRQYANVDLAKARFGMHKRKDEGGVEAILNPEMDDHVSKVVIAKKNVEDMKNTMDMLGKPRNLGFNHATSPDHVFGVKHAKGCADAALTIHGSYSFEEQQPDADLGKPVNRGWMNATDEHRSFGVPSIRSDVAPPSKRSIADAQFQGPAFPDDSSEHTFVQDAFRGYLRAAGVCLVVVVVLVQCMWQVLQLGSDLWLSHWCTTSSLHLWSNNSMYTNGTIVLSTHRNVSNVTKVLLHDDTIVVTEAMVMAYSNWNMNVYVVLAGVGTVMVVVRTLLNSCAGMRASNVLFNGMTNTVVNAPLADLSPDRVSRILGVYNADMATVDTRLPFSLGGFVANVFISVFCLGACIVCLRWSGIVLILWGGMYVYFGSHFARPAQEVERLANATRAPHVAFVHQSVAGAVVIRAFGLKQVRRFHRLHQTHVDVHHRASYAHQVLAHWFALRMQLLHACLIASIAAAAAAL</sequence>
<dbReference type="GO" id="GO:0140359">
    <property type="term" value="F:ABC-type transporter activity"/>
    <property type="evidence" value="ECO:0007669"/>
    <property type="project" value="InterPro"/>
</dbReference>
<evidence type="ECO:0000313" key="12">
    <source>
        <dbReference type="EMBL" id="RHY22518.1"/>
    </source>
</evidence>
<keyword evidence="5" id="KW-0547">Nucleotide-binding</keyword>
<feature type="non-terminal residue" evidence="12">
    <location>
        <position position="636"/>
    </location>
</feature>
<keyword evidence="7 10" id="KW-1133">Transmembrane helix</keyword>
<evidence type="ECO:0000256" key="8">
    <source>
        <dbReference type="ARBA" id="ARBA00023136"/>
    </source>
</evidence>
<evidence type="ECO:0000259" key="11">
    <source>
        <dbReference type="PROSITE" id="PS50929"/>
    </source>
</evidence>
<comment type="caution">
    <text evidence="12">The sequence shown here is derived from an EMBL/GenBank/DDBJ whole genome shotgun (WGS) entry which is preliminary data.</text>
</comment>
<accession>A0A397BUU7</accession>
<name>A0A397BUU7_APHAT</name>
<reference evidence="12 13" key="1">
    <citation type="submission" date="2018-08" db="EMBL/GenBank/DDBJ databases">
        <title>Aphanomyces genome sequencing and annotation.</title>
        <authorList>
            <person name="Minardi D."/>
            <person name="Oidtmann B."/>
            <person name="Van Der Giezen M."/>
            <person name="Studholme D.J."/>
        </authorList>
    </citation>
    <scope>NUCLEOTIDE SEQUENCE [LARGE SCALE GENOMIC DNA]</scope>
    <source>
        <strain evidence="12 13">Yx</strain>
    </source>
</reference>
<evidence type="ECO:0000313" key="13">
    <source>
        <dbReference type="Proteomes" id="UP000266239"/>
    </source>
</evidence>
<feature type="transmembrane region" description="Helical" evidence="10">
    <location>
        <begin position="509"/>
        <end position="542"/>
    </location>
</feature>
<evidence type="ECO:0000256" key="2">
    <source>
        <dbReference type="ARBA" id="ARBA00022448"/>
    </source>
</evidence>
<dbReference type="EMBL" id="QUTA01003702">
    <property type="protein sequence ID" value="RHY22518.1"/>
    <property type="molecule type" value="Genomic_DNA"/>
</dbReference>
<keyword evidence="2" id="KW-0813">Transport</keyword>
<keyword evidence="6" id="KW-0067">ATP-binding</keyword>
<feature type="transmembrane region" description="Helical" evidence="10">
    <location>
        <begin position="429"/>
        <end position="449"/>
    </location>
</feature>
<keyword evidence="3 10" id="KW-0812">Transmembrane</keyword>
<proteinExistence type="predicted"/>
<feature type="transmembrane region" description="Helical" evidence="10">
    <location>
        <begin position="614"/>
        <end position="635"/>
    </location>
</feature>
<evidence type="ECO:0000256" key="5">
    <source>
        <dbReference type="ARBA" id="ARBA00022741"/>
    </source>
</evidence>
<dbReference type="GO" id="GO:0005524">
    <property type="term" value="F:ATP binding"/>
    <property type="evidence" value="ECO:0007669"/>
    <property type="project" value="UniProtKB-KW"/>
</dbReference>
<comment type="subcellular location">
    <subcellularLocation>
        <location evidence="1">Endomembrane system</location>
        <topology evidence="1">Multi-pass membrane protein</topology>
    </subcellularLocation>
</comment>
<gene>
    <name evidence="12" type="ORF">DYB25_009330</name>
</gene>
<evidence type="ECO:0000256" key="4">
    <source>
        <dbReference type="ARBA" id="ARBA00022737"/>
    </source>
</evidence>
<dbReference type="AlphaFoldDB" id="A0A397BUU7"/>
<dbReference type="InterPro" id="IPR050173">
    <property type="entry name" value="ABC_transporter_C-like"/>
</dbReference>
<dbReference type="PROSITE" id="PS50929">
    <property type="entry name" value="ABC_TM1F"/>
    <property type="match status" value="1"/>
</dbReference>
<dbReference type="PANTHER" id="PTHR24223:SF443">
    <property type="entry name" value="MULTIDRUG-RESISTANCE LIKE PROTEIN 1, ISOFORM I"/>
    <property type="match status" value="1"/>
</dbReference>
<feature type="compositionally biased region" description="Polar residues" evidence="9">
    <location>
        <begin position="14"/>
        <end position="24"/>
    </location>
</feature>
<feature type="domain" description="ABC transmembrane type-1" evidence="11">
    <location>
        <begin position="431"/>
        <end position="636"/>
    </location>
</feature>
<evidence type="ECO:0000256" key="9">
    <source>
        <dbReference type="SAM" id="MobiDB-lite"/>
    </source>
</evidence>
<evidence type="ECO:0000256" key="7">
    <source>
        <dbReference type="ARBA" id="ARBA00022989"/>
    </source>
</evidence>
<keyword evidence="4" id="KW-0677">Repeat</keyword>
<dbReference type="SUPFAM" id="SSF90123">
    <property type="entry name" value="ABC transporter transmembrane region"/>
    <property type="match status" value="1"/>
</dbReference>
<evidence type="ECO:0000256" key="1">
    <source>
        <dbReference type="ARBA" id="ARBA00004127"/>
    </source>
</evidence>
<keyword evidence="8 10" id="KW-0472">Membrane</keyword>
<dbReference type="GO" id="GO:0016020">
    <property type="term" value="C:membrane"/>
    <property type="evidence" value="ECO:0007669"/>
    <property type="project" value="InterPro"/>
</dbReference>
<evidence type="ECO:0000256" key="6">
    <source>
        <dbReference type="ARBA" id="ARBA00022840"/>
    </source>
</evidence>
<dbReference type="InterPro" id="IPR011527">
    <property type="entry name" value="ABC1_TM_dom"/>
</dbReference>
<dbReference type="VEuPathDB" id="FungiDB:H257_06355"/>
<feature type="transmembrane region" description="Helical" evidence="10">
    <location>
        <begin position="340"/>
        <end position="362"/>
    </location>
</feature>
<dbReference type="PANTHER" id="PTHR24223">
    <property type="entry name" value="ATP-BINDING CASSETTE SUB-FAMILY C"/>
    <property type="match status" value="1"/>
</dbReference>
<dbReference type="Proteomes" id="UP000266239">
    <property type="component" value="Unassembled WGS sequence"/>
</dbReference>
<feature type="region of interest" description="Disordered" evidence="9">
    <location>
        <begin position="1"/>
        <end position="24"/>
    </location>
</feature>
<dbReference type="Gene3D" id="1.20.1560.10">
    <property type="entry name" value="ABC transporter type 1, transmembrane domain"/>
    <property type="match status" value="1"/>
</dbReference>
<evidence type="ECO:0000256" key="3">
    <source>
        <dbReference type="ARBA" id="ARBA00022692"/>
    </source>
</evidence>
<protein>
    <recommendedName>
        <fullName evidence="11">ABC transmembrane type-1 domain-containing protein</fullName>
    </recommendedName>
</protein>
<dbReference type="GO" id="GO:0012505">
    <property type="term" value="C:endomembrane system"/>
    <property type="evidence" value="ECO:0007669"/>
    <property type="project" value="UniProtKB-SubCell"/>
</dbReference>
<evidence type="ECO:0000256" key="10">
    <source>
        <dbReference type="SAM" id="Phobius"/>
    </source>
</evidence>